<accession>A0ACB8HKK0</accession>
<sequence length="456" mass="49304">MQRISSVDDILGTYWKLDPQAQGHGNNAAGGPPMSGAEDLKMGLSSGDNKRMNRSASEWAFQEFLKEHDVDGASTVPQSGVYCSRSRIYEENEEEDEAESDKVSGSSSAAHFIPGNQEMKPCIIADEVEVKSALNPLFSGLQDEVNGGNQITSPQEYEQFLKCKLDLACAAVALTRSISGGGGGLKLMSAGAQHLIPATDASCAPEVVVVQRKSEDPIGIPALPPKPYCGTTSPLPQSQTRPITSGSEISDEEDPEMEHGQSMSNPGDEKRVRRMLSNRESARRSRRRKQAHLSDLEMQVAQLRVENTSLVKRLIDINHKFSAAAVDNRVLKSDVEALRVKVKMAEELAARTRQSQMNEPPLGGMMMRYSMVGGGGYVMGSGATDAGAYIQQQQDNNSTGGCKMGRTPSMQRVASLEHLQKRSRAGGSCNMASWASGWDFEGPSLVNHHLGSGNIY</sequence>
<proteinExistence type="predicted"/>
<comment type="caution">
    <text evidence="1">The sequence shown here is derived from an EMBL/GenBank/DDBJ whole genome shotgun (WGS) entry which is preliminary data.</text>
</comment>
<protein>
    <submittedName>
        <fullName evidence="1">Uncharacterized protein</fullName>
    </submittedName>
</protein>
<dbReference type="EMBL" id="CM038913">
    <property type="protein sequence ID" value="KAH9556718.1"/>
    <property type="molecule type" value="Genomic_DNA"/>
</dbReference>
<organism evidence="1 2">
    <name type="scientific">Sphagnum magellanicum</name>
    <dbReference type="NCBI Taxonomy" id="128215"/>
    <lineage>
        <taxon>Eukaryota</taxon>
        <taxon>Viridiplantae</taxon>
        <taxon>Streptophyta</taxon>
        <taxon>Embryophyta</taxon>
        <taxon>Bryophyta</taxon>
        <taxon>Sphagnophytina</taxon>
        <taxon>Sphagnopsida</taxon>
        <taxon>Sphagnales</taxon>
        <taxon>Sphagnaceae</taxon>
        <taxon>Sphagnum</taxon>
    </lineage>
</organism>
<gene>
    <name evidence="1" type="ORF">CY35_07G045300</name>
</gene>
<name>A0ACB8HKK0_9BRYO</name>
<evidence type="ECO:0000313" key="1">
    <source>
        <dbReference type="EMBL" id="KAH9556718.1"/>
    </source>
</evidence>
<evidence type="ECO:0000313" key="2">
    <source>
        <dbReference type="Proteomes" id="UP000828922"/>
    </source>
</evidence>
<dbReference type="Proteomes" id="UP000828922">
    <property type="component" value="Linkage Group LG07"/>
</dbReference>
<reference evidence="2" key="1">
    <citation type="journal article" date="2022" name="New Phytol.">
        <title>Phylogenomic structure and speciation in an emerging model: the Sphagnum magellanicum complex (Bryophyta).</title>
        <authorList>
            <person name="Shaw A.J."/>
            <person name="Piatkowski B."/>
            <person name="Duffy A.M."/>
            <person name="Aguero B."/>
            <person name="Imwattana K."/>
            <person name="Nieto-Lugilde M."/>
            <person name="Healey A."/>
            <person name="Weston D.J."/>
            <person name="Patel M.N."/>
            <person name="Schmutz J."/>
            <person name="Grimwood J."/>
            <person name="Yavitt J.B."/>
            <person name="Hassel K."/>
            <person name="Stenoien H.K."/>
            <person name="Flatberg K.I."/>
            <person name="Bickford C.P."/>
            <person name="Hicks K.A."/>
        </authorList>
    </citation>
    <scope>NUCLEOTIDE SEQUENCE [LARGE SCALE GENOMIC DNA]</scope>
</reference>
<keyword evidence="2" id="KW-1185">Reference proteome</keyword>